<keyword evidence="1" id="KW-0732">Signal</keyword>
<feature type="chain" id="PRO_5047056559" evidence="1">
    <location>
        <begin position="25"/>
        <end position="203"/>
    </location>
</feature>
<dbReference type="RefSeq" id="WP_257511057.1">
    <property type="nucleotide sequence ID" value="NZ_JANKHG010000014.1"/>
</dbReference>
<comment type="caution">
    <text evidence="2">The sequence shown here is derived from an EMBL/GenBank/DDBJ whole genome shotgun (WGS) entry which is preliminary data.</text>
</comment>
<sequence length="203" mass="22382">MKKRQHGYMALLLSSILSAGLALAGAASTTGTNMNIYHSDNKAKIEEAQQLAEAGLSYVRYLLDGEINYNPRMAAFIEKHKNDPDVAYAKCNYGVENSLPDELVPQKTVETITTPNADQKIEIRVFMAPYNCNMIDLEDINYRAVFEVIGSTNCANNSEECVTRSITYQTYNSTEDFYITYKEPDCATCPPKGGNSDGGGVSM</sequence>
<name>A0ABT1XEX1_9BURK</name>
<organism evidence="2 3">
    <name type="scientific">Limnobacter parvus</name>
    <dbReference type="NCBI Taxonomy" id="2939690"/>
    <lineage>
        <taxon>Bacteria</taxon>
        <taxon>Pseudomonadati</taxon>
        <taxon>Pseudomonadota</taxon>
        <taxon>Betaproteobacteria</taxon>
        <taxon>Burkholderiales</taxon>
        <taxon>Burkholderiaceae</taxon>
        <taxon>Limnobacter</taxon>
    </lineage>
</organism>
<reference evidence="2" key="1">
    <citation type="submission" date="2022-07" db="EMBL/GenBank/DDBJ databases">
        <authorList>
            <person name="Xamxidin M."/>
        </authorList>
    </citation>
    <scope>NUCLEOTIDE SEQUENCE</scope>
    <source>
        <strain evidence="2">YS8-69</strain>
    </source>
</reference>
<keyword evidence="3" id="KW-1185">Reference proteome</keyword>
<dbReference type="Proteomes" id="UP001165267">
    <property type="component" value="Unassembled WGS sequence"/>
</dbReference>
<gene>
    <name evidence="2" type="ORF">NSP04_04115</name>
</gene>
<evidence type="ECO:0000256" key="1">
    <source>
        <dbReference type="SAM" id="SignalP"/>
    </source>
</evidence>
<protein>
    <submittedName>
        <fullName evidence="2">Uncharacterized protein</fullName>
    </submittedName>
</protein>
<accession>A0ABT1XEX1</accession>
<proteinExistence type="predicted"/>
<dbReference type="EMBL" id="JANKHG010000014">
    <property type="protein sequence ID" value="MCR2745826.1"/>
    <property type="molecule type" value="Genomic_DNA"/>
</dbReference>
<feature type="signal peptide" evidence="1">
    <location>
        <begin position="1"/>
        <end position="24"/>
    </location>
</feature>
<evidence type="ECO:0000313" key="2">
    <source>
        <dbReference type="EMBL" id="MCR2745826.1"/>
    </source>
</evidence>
<evidence type="ECO:0000313" key="3">
    <source>
        <dbReference type="Proteomes" id="UP001165267"/>
    </source>
</evidence>